<feature type="region of interest" description="Disordered" evidence="1">
    <location>
        <begin position="1"/>
        <end position="83"/>
    </location>
</feature>
<feature type="compositionally biased region" description="Low complexity" evidence="1">
    <location>
        <begin position="71"/>
        <end position="83"/>
    </location>
</feature>
<sequence length="339" mass="36723">MNPSGLNPMGFSRGQHENDGRICPPPQWQYFPARHETRQPEVQAPSRVTYTRPSPSSSSSQYGYASAPRVHQQPNHYQHPQQQQSVYRMQSEGMMMPPPNPIIGGGGGAVPQQPLHHYQQDGYGPSGQGINDRAVVTPCSYGLPGATPVNCNTYHSESVHYPTPRGGGVASRVRRYPSGADVSSSSSSTCGFAPANVRSREPVSAVYGAYRQYDASSGNSYTYTSQSAFKATTGAMRSTAVILLMGSYSEELCLSAKQAILMVPGVIAVTTQQVTWARKQKAYATVSLVRGLNSAMQNALLRTLEEAGIQASSKNLRFSLTNESFELKLQLSIDVLVII</sequence>
<organism evidence="3">
    <name type="scientific">Perkinsus marinus (strain ATCC 50983 / TXsc)</name>
    <dbReference type="NCBI Taxonomy" id="423536"/>
    <lineage>
        <taxon>Eukaryota</taxon>
        <taxon>Sar</taxon>
        <taxon>Alveolata</taxon>
        <taxon>Perkinsozoa</taxon>
        <taxon>Perkinsea</taxon>
        <taxon>Perkinsida</taxon>
        <taxon>Perkinsidae</taxon>
        <taxon>Perkinsus</taxon>
    </lineage>
</organism>
<proteinExistence type="predicted"/>
<dbReference type="Proteomes" id="UP000007800">
    <property type="component" value="Unassembled WGS sequence"/>
</dbReference>
<dbReference type="InParanoid" id="C5L1M8"/>
<dbReference type="OrthoDB" id="473320at2759"/>
<accession>C5L1M8</accession>
<gene>
    <name evidence="2" type="ORF">Pmar_PMAR027494</name>
</gene>
<protein>
    <submittedName>
        <fullName evidence="2">Uncharacterized protein</fullName>
    </submittedName>
</protein>
<reference evidence="2 3" key="1">
    <citation type="submission" date="2008-07" db="EMBL/GenBank/DDBJ databases">
        <authorList>
            <person name="El-Sayed N."/>
            <person name="Caler E."/>
            <person name="Inman J."/>
            <person name="Amedeo P."/>
            <person name="Hass B."/>
            <person name="Wortman J."/>
        </authorList>
    </citation>
    <scope>NUCLEOTIDE SEQUENCE [LARGE SCALE GENOMIC DNA]</scope>
    <source>
        <strain evidence="3">ATCC 50983 / TXsc</strain>
    </source>
</reference>
<evidence type="ECO:0000313" key="3">
    <source>
        <dbReference type="Proteomes" id="UP000007800"/>
    </source>
</evidence>
<dbReference type="GeneID" id="9052243"/>
<dbReference type="AlphaFoldDB" id="C5L1M8"/>
<keyword evidence="3" id="KW-1185">Reference proteome</keyword>
<dbReference type="EMBL" id="GG678347">
    <property type="protein sequence ID" value="EER09363.1"/>
    <property type="molecule type" value="Genomic_DNA"/>
</dbReference>
<name>C5L1M8_PERM5</name>
<evidence type="ECO:0000256" key="1">
    <source>
        <dbReference type="SAM" id="MobiDB-lite"/>
    </source>
</evidence>
<evidence type="ECO:0000313" key="2">
    <source>
        <dbReference type="EMBL" id="EER09363.1"/>
    </source>
</evidence>
<dbReference type="OMA" id="RGQHEND"/>
<dbReference type="RefSeq" id="XP_002777547.1">
    <property type="nucleotide sequence ID" value="XM_002777501.1"/>
</dbReference>